<keyword evidence="4" id="KW-1185">Reference proteome</keyword>
<dbReference type="InterPro" id="IPR002575">
    <property type="entry name" value="Aminoglycoside_PTrfase"/>
</dbReference>
<feature type="domain" description="Aminoglycoside phosphotransferase" evidence="2">
    <location>
        <begin position="41"/>
        <end position="261"/>
    </location>
</feature>
<proteinExistence type="predicted"/>
<keyword evidence="1" id="KW-0547">Nucleotide-binding</keyword>
<dbReference type="EMBL" id="WLZY01000001">
    <property type="protein sequence ID" value="NDL56213.1"/>
    <property type="molecule type" value="Genomic_DNA"/>
</dbReference>
<dbReference type="RefSeq" id="WP_162448830.1">
    <property type="nucleotide sequence ID" value="NZ_WLZY01000001.1"/>
</dbReference>
<dbReference type="InterPro" id="IPR011009">
    <property type="entry name" value="Kinase-like_dom_sf"/>
</dbReference>
<dbReference type="AlphaFoldDB" id="A0A7K3LYV2"/>
<feature type="binding site" evidence="1">
    <location>
        <position position="61"/>
    </location>
    <ligand>
        <name>ATP</name>
        <dbReference type="ChEBI" id="CHEBI:30616"/>
    </ligand>
</feature>
<dbReference type="InterPro" id="IPR017441">
    <property type="entry name" value="Protein_kinase_ATP_BS"/>
</dbReference>
<dbReference type="Gene3D" id="3.90.1200.10">
    <property type="match status" value="1"/>
</dbReference>
<evidence type="ECO:0000259" key="2">
    <source>
        <dbReference type="Pfam" id="PF01636"/>
    </source>
</evidence>
<comment type="caution">
    <text evidence="3">The sequence shown here is derived from an EMBL/GenBank/DDBJ whole genome shotgun (WGS) entry which is preliminary data.</text>
</comment>
<dbReference type="Proteomes" id="UP000460435">
    <property type="component" value="Unassembled WGS sequence"/>
</dbReference>
<sequence>MRALEESTDRLPDSLGSEVVVRAVCDAFGWPPEDAHAVVVGRGAMGRVWKLTAAGRAYAVKEMLWDEGWLDAAGEVRFRDAAVAAGVRAPDAIALGDGEYVLRLPESSGGLRYRAYSWSDGTTVSGTAARAGAADWLGRTLGQLHSLRLQPVAPPDDWYEVIPDLGELEALLTAARHGDPAGSGERIAELAAMVTPADPDARILCHLDVKPANVLEEDTGRSLIDWDDFGAAMPNRELASVLMRWYAEGPDLDVDAAERMLANYSAAGGTVELDASAFAMLCATSINYVHAQASVVVDRSQPREARDFAADELRSAVRLLPDPGVMRKMLSIAARP</sequence>
<accession>A0A7K3LYV2</accession>
<dbReference type="GO" id="GO:0005524">
    <property type="term" value="F:ATP binding"/>
    <property type="evidence" value="ECO:0007669"/>
    <property type="project" value="UniProtKB-UniRule"/>
</dbReference>
<evidence type="ECO:0000313" key="4">
    <source>
        <dbReference type="Proteomes" id="UP000460435"/>
    </source>
</evidence>
<keyword evidence="1" id="KW-0067">ATP-binding</keyword>
<organism evidence="3 4">
    <name type="scientific">Phytoactinopolyspora mesophila</name>
    <dbReference type="NCBI Taxonomy" id="2650750"/>
    <lineage>
        <taxon>Bacteria</taxon>
        <taxon>Bacillati</taxon>
        <taxon>Actinomycetota</taxon>
        <taxon>Actinomycetes</taxon>
        <taxon>Jiangellales</taxon>
        <taxon>Jiangellaceae</taxon>
        <taxon>Phytoactinopolyspora</taxon>
    </lineage>
</organism>
<name>A0A7K3LYV2_9ACTN</name>
<dbReference type="PROSITE" id="PS00107">
    <property type="entry name" value="PROTEIN_KINASE_ATP"/>
    <property type="match status" value="1"/>
</dbReference>
<dbReference type="Pfam" id="PF01636">
    <property type="entry name" value="APH"/>
    <property type="match status" value="1"/>
</dbReference>
<protein>
    <submittedName>
        <fullName evidence="3">Phosphotransferase</fullName>
    </submittedName>
</protein>
<evidence type="ECO:0000313" key="3">
    <source>
        <dbReference type="EMBL" id="NDL56213.1"/>
    </source>
</evidence>
<dbReference type="SUPFAM" id="SSF56112">
    <property type="entry name" value="Protein kinase-like (PK-like)"/>
    <property type="match status" value="1"/>
</dbReference>
<keyword evidence="3" id="KW-0808">Transferase</keyword>
<evidence type="ECO:0000256" key="1">
    <source>
        <dbReference type="PROSITE-ProRule" id="PRU10141"/>
    </source>
</evidence>
<dbReference type="GO" id="GO:0016740">
    <property type="term" value="F:transferase activity"/>
    <property type="evidence" value="ECO:0007669"/>
    <property type="project" value="UniProtKB-KW"/>
</dbReference>
<gene>
    <name evidence="3" type="ORF">F7O44_03890</name>
</gene>
<reference evidence="3 4" key="1">
    <citation type="submission" date="2019-11" db="EMBL/GenBank/DDBJ databases">
        <authorList>
            <person name="Li X.-J."/>
            <person name="Feng X.-M."/>
        </authorList>
    </citation>
    <scope>NUCLEOTIDE SEQUENCE [LARGE SCALE GENOMIC DNA]</scope>
    <source>
        <strain evidence="3 4">XMNu-373</strain>
    </source>
</reference>